<reference evidence="1 2" key="1">
    <citation type="journal article" date="2011" name="Stand. Genomic Sci.">
        <title>Non-contiguous finished genome sequence of Bacteroides coprosuis type strain (PC139).</title>
        <authorList>
            <person name="Land M."/>
            <person name="Held B."/>
            <person name="Gronow S."/>
            <person name="Abt B."/>
            <person name="Lucas S."/>
            <person name="Del Rio T.G."/>
            <person name="Nolan M."/>
            <person name="Tice H."/>
            <person name="Cheng J.F."/>
            <person name="Pitluck S."/>
            <person name="Liolios K."/>
            <person name="Pagani I."/>
            <person name="Ivanova N."/>
            <person name="Mavromatis K."/>
            <person name="Mikhailova N."/>
            <person name="Pati A."/>
            <person name="Tapia R."/>
            <person name="Han C."/>
            <person name="Goodwin L."/>
            <person name="Chen A."/>
            <person name="Palaniappan K."/>
            <person name="Hauser L."/>
            <person name="Brambilla E.M."/>
            <person name="Rohde M."/>
            <person name="Goker M."/>
            <person name="Detter J.C."/>
            <person name="Woyke T."/>
            <person name="Bristow J."/>
            <person name="Eisen J.A."/>
            <person name="Markowitz V."/>
            <person name="Hugenholtz P."/>
            <person name="Kyrpides N.C."/>
            <person name="Klenk H.P."/>
            <person name="Lapidus A."/>
        </authorList>
    </citation>
    <scope>NUCLEOTIDE SEQUENCE</scope>
    <source>
        <strain evidence="1 2">DSM 18011</strain>
    </source>
</reference>
<dbReference type="EMBL" id="CM001167">
    <property type="protein sequence ID" value="EGJ71638.1"/>
    <property type="molecule type" value="Genomic_DNA"/>
</dbReference>
<sequence>MKESTINSFQISELNDRLPDRLKFHLHSMNYDLILDGPTDQLLIRIDSTKTMTIAYGVVDTEYKKHSCQSWDLLENRDLYLDYIFDPSSICTNRWLAVQPLPQMSTANQYESVAQDIRKMDELVRETMS</sequence>
<dbReference type="STRING" id="679937.Bcop_1443"/>
<protein>
    <submittedName>
        <fullName evidence="1">Uncharacterized protein</fullName>
    </submittedName>
</protein>
<dbReference type="HOGENOM" id="CLU_1944369_0_0_10"/>
<dbReference type="AlphaFoldDB" id="F3ZPQ1"/>
<keyword evidence="2" id="KW-1185">Reference proteome</keyword>
<gene>
    <name evidence="1" type="ORF">Bcop_1443</name>
</gene>
<name>F3ZPQ1_9BACE</name>
<evidence type="ECO:0000313" key="1">
    <source>
        <dbReference type="EMBL" id="EGJ71638.1"/>
    </source>
</evidence>
<evidence type="ECO:0000313" key="2">
    <source>
        <dbReference type="Proteomes" id="UP000018439"/>
    </source>
</evidence>
<accession>F3ZPQ1</accession>
<organism evidence="1 2">
    <name type="scientific">Bacteroides coprosuis DSM 18011</name>
    <dbReference type="NCBI Taxonomy" id="679937"/>
    <lineage>
        <taxon>Bacteria</taxon>
        <taxon>Pseudomonadati</taxon>
        <taxon>Bacteroidota</taxon>
        <taxon>Bacteroidia</taxon>
        <taxon>Bacteroidales</taxon>
        <taxon>Bacteroidaceae</taxon>
        <taxon>Bacteroides</taxon>
    </lineage>
</organism>
<proteinExistence type="predicted"/>
<dbReference type="Proteomes" id="UP000018439">
    <property type="component" value="Chromosome"/>
</dbReference>